<organism evidence="2 3">
    <name type="scientific">Eleutherodactylus coqui</name>
    <name type="common">Puerto Rican coqui</name>
    <dbReference type="NCBI Taxonomy" id="57060"/>
    <lineage>
        <taxon>Eukaryota</taxon>
        <taxon>Metazoa</taxon>
        <taxon>Chordata</taxon>
        <taxon>Craniata</taxon>
        <taxon>Vertebrata</taxon>
        <taxon>Euteleostomi</taxon>
        <taxon>Amphibia</taxon>
        <taxon>Batrachia</taxon>
        <taxon>Anura</taxon>
        <taxon>Neobatrachia</taxon>
        <taxon>Hyloidea</taxon>
        <taxon>Eleutherodactylidae</taxon>
        <taxon>Eleutherodactylinae</taxon>
        <taxon>Eleutherodactylus</taxon>
        <taxon>Eleutherodactylus</taxon>
    </lineage>
</organism>
<keyword evidence="1" id="KW-0812">Transmembrane</keyword>
<dbReference type="OrthoDB" id="9909165at2759"/>
<comment type="caution">
    <text evidence="2">The sequence shown here is derived from an EMBL/GenBank/DDBJ whole genome shotgun (WGS) entry which is preliminary data.</text>
</comment>
<proteinExistence type="predicted"/>
<evidence type="ECO:0000313" key="2">
    <source>
        <dbReference type="EMBL" id="KAG9468693.1"/>
    </source>
</evidence>
<accession>A0A8J6JMW9</accession>
<dbReference type="AlphaFoldDB" id="A0A8J6JMW9"/>
<feature type="non-terminal residue" evidence="2">
    <location>
        <position position="1"/>
    </location>
</feature>
<evidence type="ECO:0000256" key="1">
    <source>
        <dbReference type="SAM" id="Phobius"/>
    </source>
</evidence>
<reference evidence="2" key="1">
    <citation type="thesis" date="2020" institute="ProQuest LLC" country="789 East Eisenhower Parkway, Ann Arbor, MI, USA">
        <title>Comparative Genomics and Chromosome Evolution.</title>
        <authorList>
            <person name="Mudd A.B."/>
        </authorList>
    </citation>
    <scope>NUCLEOTIDE SEQUENCE</scope>
    <source>
        <strain evidence="2">HN-11 Male</strain>
        <tissue evidence="2">Kidney and liver</tissue>
    </source>
</reference>
<sequence length="81" mass="9086">ADSTVGPEDVEIDQKDKETEPEHLIPLQYILTSVSPEILQWNTLVLITCGPIILFLLVTVIVISYLRGQYTESILMDSRAV</sequence>
<protein>
    <submittedName>
        <fullName evidence="2">Uncharacterized protein</fullName>
    </submittedName>
</protein>
<feature type="transmembrane region" description="Helical" evidence="1">
    <location>
        <begin position="44"/>
        <end position="66"/>
    </location>
</feature>
<keyword evidence="1" id="KW-0472">Membrane</keyword>
<evidence type="ECO:0000313" key="3">
    <source>
        <dbReference type="Proteomes" id="UP000770717"/>
    </source>
</evidence>
<keyword evidence="3" id="KW-1185">Reference proteome</keyword>
<keyword evidence="1" id="KW-1133">Transmembrane helix</keyword>
<dbReference type="Proteomes" id="UP000770717">
    <property type="component" value="Unassembled WGS sequence"/>
</dbReference>
<gene>
    <name evidence="2" type="ORF">GDO78_022141</name>
</gene>
<name>A0A8J6JMW9_ELECQ</name>
<dbReference type="EMBL" id="WNTK01000763">
    <property type="protein sequence ID" value="KAG9468693.1"/>
    <property type="molecule type" value="Genomic_DNA"/>
</dbReference>